<dbReference type="InterPro" id="IPR014115">
    <property type="entry name" value="TrbI_Ftype"/>
</dbReference>
<dbReference type="Pfam" id="PF09677">
    <property type="entry name" value="TrbI_Ftype"/>
    <property type="match status" value="1"/>
</dbReference>
<comment type="caution">
    <text evidence="2">The sequence shown here is derived from an EMBL/GenBank/DDBJ whole genome shotgun (WGS) entry which is preliminary data.</text>
</comment>
<keyword evidence="3" id="KW-1185">Reference proteome</keyword>
<organism evidence="2 3">
    <name type="scientific">Aquicella lusitana</name>
    <dbReference type="NCBI Taxonomy" id="254246"/>
    <lineage>
        <taxon>Bacteria</taxon>
        <taxon>Pseudomonadati</taxon>
        <taxon>Pseudomonadota</taxon>
        <taxon>Gammaproteobacteria</taxon>
        <taxon>Legionellales</taxon>
        <taxon>Coxiellaceae</taxon>
        <taxon>Aquicella</taxon>
    </lineage>
</organism>
<gene>
    <name evidence="2" type="ORF">C8D86_12119</name>
</gene>
<sequence length="119" mass="13479">MFKNIINKEFTMQVLTHICFGVVGALLVQFVFIQRTATAVATVNLTALQDSFIRETAKQSLSQEEMKQRVTSFSQQLTQAINKIAKEKHVTILLTEAVISNEKDYTQEIVNRVKKGMSQ</sequence>
<keyword evidence="1" id="KW-0472">Membrane</keyword>
<feature type="transmembrane region" description="Helical" evidence="1">
    <location>
        <begin position="12"/>
        <end position="32"/>
    </location>
</feature>
<dbReference type="AlphaFoldDB" id="A0A370GBM0"/>
<keyword evidence="1" id="KW-1133">Transmembrane helix</keyword>
<proteinExistence type="predicted"/>
<dbReference type="EMBL" id="QQAX01000021">
    <property type="protein sequence ID" value="RDI41121.1"/>
    <property type="molecule type" value="Genomic_DNA"/>
</dbReference>
<dbReference type="RefSeq" id="WP_114835000.1">
    <property type="nucleotide sequence ID" value="NZ_LR699117.1"/>
</dbReference>
<accession>A0A370GBM0</accession>
<keyword evidence="1" id="KW-0812">Transmembrane</keyword>
<protein>
    <submittedName>
        <fullName evidence="2">Type F conjugative transfer system protein TrbI</fullName>
    </submittedName>
</protein>
<dbReference type="Proteomes" id="UP000254720">
    <property type="component" value="Unassembled WGS sequence"/>
</dbReference>
<evidence type="ECO:0000256" key="1">
    <source>
        <dbReference type="SAM" id="Phobius"/>
    </source>
</evidence>
<reference evidence="2 3" key="1">
    <citation type="submission" date="2018-07" db="EMBL/GenBank/DDBJ databases">
        <title>Genomic Encyclopedia of Type Strains, Phase IV (KMG-IV): sequencing the most valuable type-strain genomes for metagenomic binning, comparative biology and taxonomic classification.</title>
        <authorList>
            <person name="Goeker M."/>
        </authorList>
    </citation>
    <scope>NUCLEOTIDE SEQUENCE [LARGE SCALE GENOMIC DNA]</scope>
    <source>
        <strain evidence="2 3">DSM 16500</strain>
    </source>
</reference>
<evidence type="ECO:0000313" key="2">
    <source>
        <dbReference type="EMBL" id="RDI41121.1"/>
    </source>
</evidence>
<name>A0A370GBM0_9COXI</name>
<evidence type="ECO:0000313" key="3">
    <source>
        <dbReference type="Proteomes" id="UP000254720"/>
    </source>
</evidence>